<dbReference type="GO" id="GO:0071978">
    <property type="term" value="P:bacterial-type flagellum-dependent swarming motility"/>
    <property type="evidence" value="ECO:0007669"/>
    <property type="project" value="TreeGrafter"/>
</dbReference>
<dbReference type="RefSeq" id="WP_146961198.1">
    <property type="nucleotide sequence ID" value="NZ_CP042467.1"/>
</dbReference>
<dbReference type="Pfam" id="PF00460">
    <property type="entry name" value="Flg_bb_rod"/>
    <property type="match status" value="1"/>
</dbReference>
<dbReference type="Proteomes" id="UP000321595">
    <property type="component" value="Chromosome"/>
</dbReference>
<evidence type="ECO:0000313" key="7">
    <source>
        <dbReference type="Proteomes" id="UP000321595"/>
    </source>
</evidence>
<protein>
    <submittedName>
        <fullName evidence="6">Flagellar basal-body rod protein FlgF</fullName>
    </submittedName>
</protein>
<evidence type="ECO:0000259" key="3">
    <source>
        <dbReference type="Pfam" id="PF00460"/>
    </source>
</evidence>
<sequence>MSDGIYIAVSGSLARQEQLDRTSHNLANVDTPGFQARSLRFQELVVDRASGRSHVQSAQGKMSQAQGAVEETANPFDFAIVGDGYFTVKSPNGTALTKAGNFKVNENGNLVTQDNLPVLNASNNPVMVPPATDFYVDENGNIWDDYGVVDQIQIVRTTDPANLKPIGDSLFLAAANSLEPSVATVQQGHIEKSNVNAVESMTELITIQRHFEAMQKLVQTFAQIDSRAARDLGSING</sequence>
<reference evidence="6 7" key="1">
    <citation type="submission" date="2019-08" db="EMBL/GenBank/DDBJ databases">
        <authorList>
            <person name="Liang Q."/>
        </authorList>
    </citation>
    <scope>NUCLEOTIDE SEQUENCE [LARGE SCALE GENOMIC DNA]</scope>
    <source>
        <strain evidence="6 7">V1718</strain>
    </source>
</reference>
<evidence type="ECO:0000313" key="6">
    <source>
        <dbReference type="EMBL" id="QED28613.1"/>
    </source>
</evidence>
<proteinExistence type="inferred from homology"/>
<dbReference type="GO" id="GO:0030694">
    <property type="term" value="C:bacterial-type flagellum basal body, rod"/>
    <property type="evidence" value="ECO:0007669"/>
    <property type="project" value="InterPro"/>
</dbReference>
<feature type="domain" description="Flagellar hook protein FlgE/F/G-like D1" evidence="5">
    <location>
        <begin position="79"/>
        <end position="142"/>
    </location>
</feature>
<keyword evidence="2" id="KW-0975">Bacterial flagellum</keyword>
<dbReference type="OrthoDB" id="9804559at2"/>
<keyword evidence="6" id="KW-0966">Cell projection</keyword>
<name>A0A5B8XX85_9DELT</name>
<dbReference type="SUPFAM" id="SSF117143">
    <property type="entry name" value="Flagellar hook protein flgE"/>
    <property type="match status" value="1"/>
</dbReference>
<evidence type="ECO:0000259" key="5">
    <source>
        <dbReference type="Pfam" id="PF22692"/>
    </source>
</evidence>
<dbReference type="KEGG" id="bbae:FRD01_15500"/>
<evidence type="ECO:0000259" key="4">
    <source>
        <dbReference type="Pfam" id="PF06429"/>
    </source>
</evidence>
<comment type="subcellular location">
    <subcellularLocation>
        <location evidence="2">Bacterial flagellum basal body</location>
    </subcellularLocation>
</comment>
<dbReference type="InterPro" id="IPR053967">
    <property type="entry name" value="LlgE_F_G-like_D1"/>
</dbReference>
<evidence type="ECO:0000256" key="1">
    <source>
        <dbReference type="ARBA" id="ARBA00009677"/>
    </source>
</evidence>
<dbReference type="InterPro" id="IPR037925">
    <property type="entry name" value="FlgE/F/G-like"/>
</dbReference>
<dbReference type="InterPro" id="IPR001444">
    <property type="entry name" value="Flag_bb_rod_N"/>
</dbReference>
<gene>
    <name evidence="6" type="primary">flgF</name>
    <name evidence="6" type="ORF">FRD01_15500</name>
</gene>
<accession>A0A5B8XX85</accession>
<keyword evidence="7" id="KW-1185">Reference proteome</keyword>
<feature type="domain" description="Flagellar basal body rod protein N-terminal" evidence="3">
    <location>
        <begin position="5"/>
        <end position="35"/>
    </location>
</feature>
<dbReference type="Pfam" id="PF06429">
    <property type="entry name" value="Flg_bbr_C"/>
    <property type="match status" value="1"/>
</dbReference>
<evidence type="ECO:0000256" key="2">
    <source>
        <dbReference type="RuleBase" id="RU362116"/>
    </source>
</evidence>
<dbReference type="InterPro" id="IPR020013">
    <property type="entry name" value="Flagellar_FlgE/F/G"/>
</dbReference>
<dbReference type="InterPro" id="IPR010930">
    <property type="entry name" value="Flg_bb/hook_C_dom"/>
</dbReference>
<dbReference type="AlphaFoldDB" id="A0A5B8XX85"/>
<comment type="similarity">
    <text evidence="1 2">Belongs to the flagella basal body rod proteins family.</text>
</comment>
<dbReference type="EMBL" id="CP042467">
    <property type="protein sequence ID" value="QED28613.1"/>
    <property type="molecule type" value="Genomic_DNA"/>
</dbReference>
<keyword evidence="6" id="KW-0969">Cilium</keyword>
<keyword evidence="6" id="KW-0282">Flagellum</keyword>
<dbReference type="NCBIfam" id="TIGR02490">
    <property type="entry name" value="flgF"/>
    <property type="match status" value="1"/>
</dbReference>
<dbReference type="InterPro" id="IPR012836">
    <property type="entry name" value="FlgF"/>
</dbReference>
<dbReference type="Pfam" id="PF22692">
    <property type="entry name" value="LlgE_F_G_D1"/>
    <property type="match status" value="1"/>
</dbReference>
<dbReference type="PANTHER" id="PTHR30435">
    <property type="entry name" value="FLAGELLAR PROTEIN"/>
    <property type="match status" value="1"/>
</dbReference>
<dbReference type="NCBIfam" id="TIGR03506">
    <property type="entry name" value="FlgEFG_subfam"/>
    <property type="match status" value="1"/>
</dbReference>
<feature type="domain" description="Flagellar basal-body/hook protein C-terminal" evidence="4">
    <location>
        <begin position="186"/>
        <end position="229"/>
    </location>
</feature>
<organism evidence="6 7">
    <name type="scientific">Microvenator marinus</name>
    <dbReference type="NCBI Taxonomy" id="2600177"/>
    <lineage>
        <taxon>Bacteria</taxon>
        <taxon>Deltaproteobacteria</taxon>
        <taxon>Bradymonadales</taxon>
        <taxon>Microvenatoraceae</taxon>
        <taxon>Microvenator</taxon>
    </lineage>
</organism>
<dbReference type="PANTHER" id="PTHR30435:SF19">
    <property type="entry name" value="FLAGELLAR BASAL-BODY ROD PROTEIN FLGG"/>
    <property type="match status" value="1"/>
</dbReference>